<dbReference type="AlphaFoldDB" id="A0AAN7B5S3"/>
<evidence type="ECO:0000256" key="1">
    <source>
        <dbReference type="ARBA" id="ARBA00004141"/>
    </source>
</evidence>
<keyword evidence="3 9" id="KW-0808">Transferase</keyword>
<feature type="chain" id="PRO_5043041222" evidence="7">
    <location>
        <begin position="19"/>
        <end position="397"/>
    </location>
</feature>
<keyword evidence="4" id="KW-0812">Transmembrane</keyword>
<comment type="similarity">
    <text evidence="2">Belongs to the wax synthase family.</text>
</comment>
<dbReference type="PANTHER" id="PTHR31595:SF27">
    <property type="entry name" value="WAX SYNTHASE DOMAIN-CONTAINING PROTEIN-RELATED"/>
    <property type="match status" value="1"/>
</dbReference>
<dbReference type="GO" id="GO:0008374">
    <property type="term" value="F:O-acyltransferase activity"/>
    <property type="evidence" value="ECO:0007669"/>
    <property type="project" value="InterPro"/>
</dbReference>
<comment type="caution">
    <text evidence="9">The sequence shown here is derived from an EMBL/GenBank/DDBJ whole genome shotgun (WGS) entry which is preliminary data.</text>
</comment>
<dbReference type="GO" id="GO:0006629">
    <property type="term" value="P:lipid metabolic process"/>
    <property type="evidence" value="ECO:0007669"/>
    <property type="project" value="InterPro"/>
</dbReference>
<evidence type="ECO:0000256" key="2">
    <source>
        <dbReference type="ARBA" id="ARBA00007282"/>
    </source>
</evidence>
<dbReference type="InterPro" id="IPR032805">
    <property type="entry name" value="Wax_synthase_dom"/>
</dbReference>
<keyword evidence="10" id="KW-1185">Reference proteome</keyword>
<sequence length="397" mass="44898">MTSWLLPVSLAFSSQVLAVLAFAYTTADSILRLPISVCVAALTWQFHKTIQDDVLANRLLMTLLTTPMWIQCIKTFDDLCLTKISVEKQNEWKGIKVKSRISWALAMLWNARGVASPWQIDRVPPWSYHQPAGWVPSRCRELLRHIRNFAICYFVLDVFASQPAPDLEGMMAVDNQALVGRLCAMSAEEIIFRGTAVFGFWLNTFCSITLMNSILSSIYLSFFMQPVEMVPPIFGKLSDAYTLRGFWGSTWHQTLRRSLNSISDFITHSVLHIPRKSLAARYIRLFISFGISGAIHHSADLVLGIPSQESQAIVYFITTAAAIMFEDSVQHISPKVIGVEAHEEWRKYIGYLWVCGYMYWMTPAWAYPAARVVRPGVDVLTPARWSVVGGVIRSTDM</sequence>
<keyword evidence="5" id="KW-1133">Transmembrane helix</keyword>
<keyword evidence="6" id="KW-0472">Membrane</keyword>
<keyword evidence="7" id="KW-0732">Signal</keyword>
<dbReference type="EMBL" id="MU858215">
    <property type="protein sequence ID" value="KAK4209140.1"/>
    <property type="molecule type" value="Genomic_DNA"/>
</dbReference>
<accession>A0AAN7B5S3</accession>
<feature type="signal peptide" evidence="7">
    <location>
        <begin position="1"/>
        <end position="18"/>
    </location>
</feature>
<reference evidence="9" key="2">
    <citation type="submission" date="2023-05" db="EMBL/GenBank/DDBJ databases">
        <authorList>
            <consortium name="Lawrence Berkeley National Laboratory"/>
            <person name="Steindorff A."/>
            <person name="Hensen N."/>
            <person name="Bonometti L."/>
            <person name="Westerberg I."/>
            <person name="Brannstrom I.O."/>
            <person name="Guillou S."/>
            <person name="Cros-Aarteil S."/>
            <person name="Calhoun S."/>
            <person name="Haridas S."/>
            <person name="Kuo A."/>
            <person name="Mondo S."/>
            <person name="Pangilinan J."/>
            <person name="Riley R."/>
            <person name="Labutti K."/>
            <person name="Andreopoulos B."/>
            <person name="Lipzen A."/>
            <person name="Chen C."/>
            <person name="Yanf M."/>
            <person name="Daum C."/>
            <person name="Ng V."/>
            <person name="Clum A."/>
            <person name="Ohm R."/>
            <person name="Martin F."/>
            <person name="Silar P."/>
            <person name="Natvig D."/>
            <person name="Lalanne C."/>
            <person name="Gautier V."/>
            <person name="Ament-Velasquez S.L."/>
            <person name="Kruys A."/>
            <person name="Hutchinson M.I."/>
            <person name="Powell A.J."/>
            <person name="Barry K."/>
            <person name="Miller A.N."/>
            <person name="Grigoriev I.V."/>
            <person name="Debuchy R."/>
            <person name="Gladieux P."/>
            <person name="Thoren M.H."/>
            <person name="Johannesson H."/>
        </authorList>
    </citation>
    <scope>NUCLEOTIDE SEQUENCE</scope>
    <source>
        <strain evidence="9">PSN293</strain>
    </source>
</reference>
<dbReference type="PANTHER" id="PTHR31595">
    <property type="entry name" value="LONG-CHAIN-ALCOHOL O-FATTY-ACYLTRANSFERASE 3-RELATED"/>
    <property type="match status" value="1"/>
</dbReference>
<proteinExistence type="inferred from homology"/>
<gene>
    <name evidence="9" type="ORF">QBC37DRAFT_451217</name>
</gene>
<evidence type="ECO:0000313" key="9">
    <source>
        <dbReference type="EMBL" id="KAK4209140.1"/>
    </source>
</evidence>
<evidence type="ECO:0000256" key="3">
    <source>
        <dbReference type="ARBA" id="ARBA00022679"/>
    </source>
</evidence>
<name>A0AAN7B5S3_9PEZI</name>
<evidence type="ECO:0000256" key="7">
    <source>
        <dbReference type="SAM" id="SignalP"/>
    </source>
</evidence>
<comment type="subcellular location">
    <subcellularLocation>
        <location evidence="1">Membrane</location>
        <topology evidence="1">Multi-pass membrane protein</topology>
    </subcellularLocation>
</comment>
<dbReference type="InterPro" id="IPR044851">
    <property type="entry name" value="Wax_synthase"/>
</dbReference>
<evidence type="ECO:0000313" key="10">
    <source>
        <dbReference type="Proteomes" id="UP001301769"/>
    </source>
</evidence>
<evidence type="ECO:0000259" key="8">
    <source>
        <dbReference type="Pfam" id="PF13813"/>
    </source>
</evidence>
<dbReference type="Proteomes" id="UP001301769">
    <property type="component" value="Unassembled WGS sequence"/>
</dbReference>
<feature type="domain" description="Wax synthase" evidence="8">
    <location>
        <begin position="230"/>
        <end position="317"/>
    </location>
</feature>
<evidence type="ECO:0000256" key="6">
    <source>
        <dbReference type="ARBA" id="ARBA00023136"/>
    </source>
</evidence>
<evidence type="ECO:0000256" key="4">
    <source>
        <dbReference type="ARBA" id="ARBA00022692"/>
    </source>
</evidence>
<dbReference type="Pfam" id="PF13813">
    <property type="entry name" value="MBOAT_2"/>
    <property type="match status" value="1"/>
</dbReference>
<reference evidence="9" key="1">
    <citation type="journal article" date="2023" name="Mol. Phylogenet. Evol.">
        <title>Genome-scale phylogeny and comparative genomics of the fungal order Sordariales.</title>
        <authorList>
            <person name="Hensen N."/>
            <person name="Bonometti L."/>
            <person name="Westerberg I."/>
            <person name="Brannstrom I.O."/>
            <person name="Guillou S."/>
            <person name="Cros-Aarteil S."/>
            <person name="Calhoun S."/>
            <person name="Haridas S."/>
            <person name="Kuo A."/>
            <person name="Mondo S."/>
            <person name="Pangilinan J."/>
            <person name="Riley R."/>
            <person name="LaButti K."/>
            <person name="Andreopoulos B."/>
            <person name="Lipzen A."/>
            <person name="Chen C."/>
            <person name="Yan M."/>
            <person name="Daum C."/>
            <person name="Ng V."/>
            <person name="Clum A."/>
            <person name="Steindorff A."/>
            <person name="Ohm R.A."/>
            <person name="Martin F."/>
            <person name="Silar P."/>
            <person name="Natvig D.O."/>
            <person name="Lalanne C."/>
            <person name="Gautier V."/>
            <person name="Ament-Velasquez S.L."/>
            <person name="Kruys A."/>
            <person name="Hutchinson M.I."/>
            <person name="Powell A.J."/>
            <person name="Barry K."/>
            <person name="Miller A.N."/>
            <person name="Grigoriev I.V."/>
            <person name="Debuchy R."/>
            <person name="Gladieux P."/>
            <person name="Hiltunen Thoren M."/>
            <person name="Johannesson H."/>
        </authorList>
    </citation>
    <scope>NUCLEOTIDE SEQUENCE</scope>
    <source>
        <strain evidence="9">PSN293</strain>
    </source>
</reference>
<protein>
    <submittedName>
        <fullName evidence="9">Membrane bound O-acyl transferase family-domain-containing protein</fullName>
    </submittedName>
</protein>
<organism evidence="9 10">
    <name type="scientific">Rhypophila decipiens</name>
    <dbReference type="NCBI Taxonomy" id="261697"/>
    <lineage>
        <taxon>Eukaryota</taxon>
        <taxon>Fungi</taxon>
        <taxon>Dikarya</taxon>
        <taxon>Ascomycota</taxon>
        <taxon>Pezizomycotina</taxon>
        <taxon>Sordariomycetes</taxon>
        <taxon>Sordariomycetidae</taxon>
        <taxon>Sordariales</taxon>
        <taxon>Naviculisporaceae</taxon>
        <taxon>Rhypophila</taxon>
    </lineage>
</organism>
<evidence type="ECO:0000256" key="5">
    <source>
        <dbReference type="ARBA" id="ARBA00022989"/>
    </source>
</evidence>
<dbReference type="GO" id="GO:0016020">
    <property type="term" value="C:membrane"/>
    <property type="evidence" value="ECO:0007669"/>
    <property type="project" value="UniProtKB-SubCell"/>
</dbReference>